<evidence type="ECO:0000313" key="1">
    <source>
        <dbReference type="EMBL" id="MYL54333.1"/>
    </source>
</evidence>
<gene>
    <name evidence="1" type="ORF">GLW08_13440</name>
</gene>
<accession>A0ACC7VHS4</accession>
<dbReference type="EMBL" id="WMEU01000004">
    <property type="protein sequence ID" value="MYL54333.1"/>
    <property type="molecule type" value="Genomic_DNA"/>
</dbReference>
<name>A0ACC7VHS4_9BACI</name>
<sequence>MRTLWNLIKNEGDDKAMQTELKGKLTIEECYGKQVKTKPSIILVTKVQPTIIQFRSSLILPKGEEVTYRLQFQYSHEVLTLEGNILDITRVQNHGFLYTFRLKEEGTAQLNRLVNILHNLEKYKETIRINAFLKNSNKERSHIF</sequence>
<organism evidence="1 2">
    <name type="scientific">Pontibacillus yanchengensis</name>
    <dbReference type="NCBI Taxonomy" id="462910"/>
    <lineage>
        <taxon>Bacteria</taxon>
        <taxon>Bacillati</taxon>
        <taxon>Bacillota</taxon>
        <taxon>Bacilli</taxon>
        <taxon>Bacillales</taxon>
        <taxon>Bacillaceae</taxon>
        <taxon>Pontibacillus</taxon>
    </lineage>
</organism>
<evidence type="ECO:0000313" key="2">
    <source>
        <dbReference type="Proteomes" id="UP000466692"/>
    </source>
</evidence>
<reference evidence="1" key="1">
    <citation type="submission" date="2019-11" db="EMBL/GenBank/DDBJ databases">
        <title>Genome sequences of 17 halophilic strains isolated from different environments.</title>
        <authorList>
            <person name="Furrow R.E."/>
        </authorList>
    </citation>
    <scope>NUCLEOTIDE SEQUENCE</scope>
    <source>
        <strain evidence="1">22510_22_Filter</strain>
    </source>
</reference>
<protein>
    <submittedName>
        <fullName evidence="1">Uncharacterized protein</fullName>
    </submittedName>
</protein>
<proteinExistence type="predicted"/>
<comment type="caution">
    <text evidence="1">The sequence shown here is derived from an EMBL/GenBank/DDBJ whole genome shotgun (WGS) entry which is preliminary data.</text>
</comment>
<keyword evidence="2" id="KW-1185">Reference proteome</keyword>
<dbReference type="Proteomes" id="UP000466692">
    <property type="component" value="Unassembled WGS sequence"/>
</dbReference>